<sequence length="233" mass="25849">MNKRLLLFRAEFIRQEDSPVISPFMGLRFSSSGDCLILKHHVGTTKCFTNSAHQCFRQLLANDSNQRPSSNPSTCQLGNPIWHHPISTQIPNTSTWETQGHSVISETILSPLLVLHPQFTDVFDNGQVIPIRSHISVENAKVVISCNEGLEHGLKNGVVNSASRKVANECDADWRVDTRDRDVGGEREEVQGTGTTEGGTAKINTLNQIYWSYMPYVAKSTLNDTQSEKPTGT</sequence>
<name>A0A2H3DE63_ARMGA</name>
<dbReference type="Proteomes" id="UP000217790">
    <property type="component" value="Unassembled WGS sequence"/>
</dbReference>
<reference evidence="2" key="1">
    <citation type="journal article" date="2017" name="Nat. Ecol. Evol.">
        <title>Genome expansion and lineage-specific genetic innovations in the forest pathogenic fungi Armillaria.</title>
        <authorList>
            <person name="Sipos G."/>
            <person name="Prasanna A.N."/>
            <person name="Walter M.C."/>
            <person name="O'Connor E."/>
            <person name="Balint B."/>
            <person name="Krizsan K."/>
            <person name="Kiss B."/>
            <person name="Hess J."/>
            <person name="Varga T."/>
            <person name="Slot J."/>
            <person name="Riley R."/>
            <person name="Boka B."/>
            <person name="Rigling D."/>
            <person name="Barry K."/>
            <person name="Lee J."/>
            <person name="Mihaltcheva S."/>
            <person name="LaButti K."/>
            <person name="Lipzen A."/>
            <person name="Waldron R."/>
            <person name="Moloney N.M."/>
            <person name="Sperisen C."/>
            <person name="Kredics L."/>
            <person name="Vagvoelgyi C."/>
            <person name="Patrignani A."/>
            <person name="Fitzpatrick D."/>
            <person name="Nagy I."/>
            <person name="Doyle S."/>
            <person name="Anderson J.B."/>
            <person name="Grigoriev I.V."/>
            <person name="Gueldener U."/>
            <person name="Muensterkoetter M."/>
            <person name="Nagy L.G."/>
        </authorList>
    </citation>
    <scope>NUCLEOTIDE SEQUENCE [LARGE SCALE GENOMIC DNA]</scope>
    <source>
        <strain evidence="2">Ar21-2</strain>
    </source>
</reference>
<evidence type="ECO:0000313" key="2">
    <source>
        <dbReference type="Proteomes" id="UP000217790"/>
    </source>
</evidence>
<dbReference type="InParanoid" id="A0A2H3DE63"/>
<keyword evidence="2" id="KW-1185">Reference proteome</keyword>
<accession>A0A2H3DE63</accession>
<evidence type="ECO:0000313" key="1">
    <source>
        <dbReference type="EMBL" id="PBK87387.1"/>
    </source>
</evidence>
<dbReference type="EMBL" id="KZ293679">
    <property type="protein sequence ID" value="PBK87387.1"/>
    <property type="molecule type" value="Genomic_DNA"/>
</dbReference>
<organism evidence="1 2">
    <name type="scientific">Armillaria gallica</name>
    <name type="common">Bulbous honey fungus</name>
    <name type="synonym">Armillaria bulbosa</name>
    <dbReference type="NCBI Taxonomy" id="47427"/>
    <lineage>
        <taxon>Eukaryota</taxon>
        <taxon>Fungi</taxon>
        <taxon>Dikarya</taxon>
        <taxon>Basidiomycota</taxon>
        <taxon>Agaricomycotina</taxon>
        <taxon>Agaricomycetes</taxon>
        <taxon>Agaricomycetidae</taxon>
        <taxon>Agaricales</taxon>
        <taxon>Marasmiineae</taxon>
        <taxon>Physalacriaceae</taxon>
        <taxon>Armillaria</taxon>
    </lineage>
</organism>
<proteinExistence type="predicted"/>
<dbReference type="AlphaFoldDB" id="A0A2H3DE63"/>
<protein>
    <submittedName>
        <fullName evidence="1">Uncharacterized protein</fullName>
    </submittedName>
</protein>
<gene>
    <name evidence="1" type="ORF">ARMGADRAFT_1034941</name>
</gene>